<keyword evidence="5" id="KW-0378">Hydrolase</keyword>
<dbReference type="InterPro" id="IPR017871">
    <property type="entry name" value="ABC_transporter-like_CS"/>
</dbReference>
<dbReference type="PANTHER" id="PTHR42781">
    <property type="entry name" value="SPERMIDINE/PUTRESCINE IMPORT ATP-BINDING PROTEIN POTA"/>
    <property type="match status" value="1"/>
</dbReference>
<keyword evidence="6" id="KW-1185">Reference proteome</keyword>
<evidence type="ECO:0000259" key="4">
    <source>
        <dbReference type="PROSITE" id="PS50893"/>
    </source>
</evidence>
<organism evidence="5 6">
    <name type="scientific">Posidoniimonas corsicana</name>
    <dbReference type="NCBI Taxonomy" id="1938618"/>
    <lineage>
        <taxon>Bacteria</taxon>
        <taxon>Pseudomonadati</taxon>
        <taxon>Planctomycetota</taxon>
        <taxon>Planctomycetia</taxon>
        <taxon>Pirellulales</taxon>
        <taxon>Lacipirellulaceae</taxon>
        <taxon>Posidoniimonas</taxon>
    </lineage>
</organism>
<dbReference type="InterPro" id="IPR003439">
    <property type="entry name" value="ABC_transporter-like_ATP-bd"/>
</dbReference>
<dbReference type="RefSeq" id="WP_197531770.1">
    <property type="nucleotide sequence ID" value="NZ_SIHJ01000011.1"/>
</dbReference>
<dbReference type="EC" id="3.6.3.-" evidence="5"/>
<dbReference type="EMBL" id="SIHJ01000011">
    <property type="protein sequence ID" value="TWT29191.1"/>
    <property type="molecule type" value="Genomic_DNA"/>
</dbReference>
<reference evidence="5 6" key="1">
    <citation type="submission" date="2019-02" db="EMBL/GenBank/DDBJ databases">
        <title>Deep-cultivation of Planctomycetes and their phenomic and genomic characterization uncovers novel biology.</title>
        <authorList>
            <person name="Wiegand S."/>
            <person name="Jogler M."/>
            <person name="Boedeker C."/>
            <person name="Pinto D."/>
            <person name="Vollmers J."/>
            <person name="Rivas-Marin E."/>
            <person name="Kohn T."/>
            <person name="Peeters S.H."/>
            <person name="Heuer A."/>
            <person name="Rast P."/>
            <person name="Oberbeckmann S."/>
            <person name="Bunk B."/>
            <person name="Jeske O."/>
            <person name="Meyerdierks A."/>
            <person name="Storesund J.E."/>
            <person name="Kallscheuer N."/>
            <person name="Luecker S."/>
            <person name="Lage O.M."/>
            <person name="Pohl T."/>
            <person name="Merkel B.J."/>
            <person name="Hornburger P."/>
            <person name="Mueller R.-W."/>
            <person name="Bruemmer F."/>
            <person name="Labrenz M."/>
            <person name="Spormann A.M."/>
            <person name="Op Den Camp H."/>
            <person name="Overmann J."/>
            <person name="Amann R."/>
            <person name="Jetten M.S.M."/>
            <person name="Mascher T."/>
            <person name="Medema M.H."/>
            <person name="Devos D.P."/>
            <person name="Kaster A.-K."/>
            <person name="Ovreas L."/>
            <person name="Rohde M."/>
            <person name="Galperin M.Y."/>
            <person name="Jogler C."/>
        </authorList>
    </citation>
    <scope>NUCLEOTIDE SEQUENCE [LARGE SCALE GENOMIC DNA]</scope>
    <source>
        <strain evidence="5 6">KOR34</strain>
    </source>
</reference>
<dbReference type="PROSITE" id="PS00211">
    <property type="entry name" value="ABC_TRANSPORTER_1"/>
    <property type="match status" value="1"/>
</dbReference>
<accession>A0A5C5URT8</accession>
<protein>
    <submittedName>
        <fullName evidence="5">Bicarbonate transport ATP-binding protein CmpD</fullName>
        <ecNumber evidence="5">3.6.3.-</ecNumber>
    </submittedName>
</protein>
<dbReference type="AlphaFoldDB" id="A0A5C5URT8"/>
<dbReference type="GO" id="GO:0016887">
    <property type="term" value="F:ATP hydrolysis activity"/>
    <property type="evidence" value="ECO:0007669"/>
    <property type="project" value="InterPro"/>
</dbReference>
<comment type="caution">
    <text evidence="5">The sequence shown here is derived from an EMBL/GenBank/DDBJ whole genome shotgun (WGS) entry which is preliminary data.</text>
</comment>
<keyword evidence="2" id="KW-0547">Nucleotide-binding</keyword>
<dbReference type="PROSITE" id="PS50893">
    <property type="entry name" value="ABC_TRANSPORTER_2"/>
    <property type="match status" value="1"/>
</dbReference>
<evidence type="ECO:0000313" key="6">
    <source>
        <dbReference type="Proteomes" id="UP000316714"/>
    </source>
</evidence>
<evidence type="ECO:0000256" key="2">
    <source>
        <dbReference type="ARBA" id="ARBA00022741"/>
    </source>
</evidence>
<dbReference type="InterPro" id="IPR003593">
    <property type="entry name" value="AAA+_ATPase"/>
</dbReference>
<dbReference type="SMART" id="SM00382">
    <property type="entry name" value="AAA"/>
    <property type="match status" value="1"/>
</dbReference>
<dbReference type="Gene3D" id="3.40.50.300">
    <property type="entry name" value="P-loop containing nucleotide triphosphate hydrolases"/>
    <property type="match status" value="1"/>
</dbReference>
<evidence type="ECO:0000256" key="3">
    <source>
        <dbReference type="ARBA" id="ARBA00022840"/>
    </source>
</evidence>
<feature type="domain" description="ABC transporter" evidence="4">
    <location>
        <begin position="4"/>
        <end position="255"/>
    </location>
</feature>
<dbReference type="PANTHER" id="PTHR42781:SF8">
    <property type="entry name" value="BICARBONATE TRANSPORT ATP-BINDING PROTEIN CMPC"/>
    <property type="match status" value="1"/>
</dbReference>
<evidence type="ECO:0000256" key="1">
    <source>
        <dbReference type="ARBA" id="ARBA00022448"/>
    </source>
</evidence>
<dbReference type="Proteomes" id="UP000316714">
    <property type="component" value="Unassembled WGS sequence"/>
</dbReference>
<name>A0A5C5URT8_9BACT</name>
<dbReference type="InterPro" id="IPR050093">
    <property type="entry name" value="ABC_SmlMolc_Importer"/>
</dbReference>
<dbReference type="InterPro" id="IPR027417">
    <property type="entry name" value="P-loop_NTPase"/>
</dbReference>
<keyword evidence="3 5" id="KW-0067">ATP-binding</keyword>
<proteinExistence type="predicted"/>
<sequence>MSNLEITGLSHAYGPKRVLNDVNLRVGAGQVVALVGPSGCGKSTLLRAILGTHPPTEGTVMVGDKLVDCPTRDVGIVYQHYSLYEFLTARQNVAFGLKLDQTSTPFRWFNPLAWRKLRRRHLEEADDFLAKVGLLPARDQYPSEMSGGMRQRVAIAQALIMKPRVLLLDEPFGALDEATREELQLMLLRLYAENVRAREENREPPYTVIIVTHELNEALFVSDRVIGLSQHHADGANGATIVYDRPAPVFKPEDPKDLTRFIAQKEELIGCVFSESQRRDHRDFITFWEEHDKAPAVAGAPM</sequence>
<dbReference type="SUPFAM" id="SSF52540">
    <property type="entry name" value="P-loop containing nucleoside triphosphate hydrolases"/>
    <property type="match status" value="1"/>
</dbReference>
<dbReference type="Pfam" id="PF00005">
    <property type="entry name" value="ABC_tran"/>
    <property type="match status" value="1"/>
</dbReference>
<keyword evidence="1" id="KW-0813">Transport</keyword>
<gene>
    <name evidence="5" type="primary">cmpD_3</name>
    <name evidence="5" type="ORF">KOR34_53310</name>
</gene>
<evidence type="ECO:0000313" key="5">
    <source>
        <dbReference type="EMBL" id="TWT29191.1"/>
    </source>
</evidence>
<dbReference type="GO" id="GO:0005524">
    <property type="term" value="F:ATP binding"/>
    <property type="evidence" value="ECO:0007669"/>
    <property type="project" value="UniProtKB-KW"/>
</dbReference>